<dbReference type="EMBL" id="AACB03000002">
    <property type="protein sequence ID" value="KAE8304213.1"/>
    <property type="molecule type" value="Genomic_DNA"/>
</dbReference>
<evidence type="ECO:0000256" key="6">
    <source>
        <dbReference type="ARBA" id="ARBA00023017"/>
    </source>
</evidence>
<dbReference type="KEGG" id="gla:GL50803_0015124"/>
<evidence type="ECO:0000313" key="11">
    <source>
        <dbReference type="EMBL" id="KAE8304213.1"/>
    </source>
</evidence>
<keyword evidence="4 10" id="KW-0963">Cytoplasm</keyword>
<dbReference type="GO" id="GO:0045505">
    <property type="term" value="F:dynein intermediate chain binding"/>
    <property type="evidence" value="ECO:0000318"/>
    <property type="project" value="GO_Central"/>
</dbReference>
<dbReference type="GeneID" id="5700659"/>
<name>A8BDA9_GIAIC</name>
<dbReference type="SUPFAM" id="SSF103196">
    <property type="entry name" value="Roadblock/LC7 domain"/>
    <property type="match status" value="1"/>
</dbReference>
<dbReference type="VEuPathDB" id="GiardiaDB:GL50803_15124"/>
<accession>A8BDA9</accession>
<keyword evidence="3 10" id="KW-0813">Transport</keyword>
<accession>C6LVJ4</accession>
<evidence type="ECO:0000256" key="8">
    <source>
        <dbReference type="ARBA" id="ARBA00023212"/>
    </source>
</evidence>
<dbReference type="HOGENOM" id="CLU_113002_3_2_1"/>
<dbReference type="Gene3D" id="3.30.450.30">
    <property type="entry name" value="Dynein light chain 2a, cytoplasmic"/>
    <property type="match status" value="1"/>
</dbReference>
<evidence type="ECO:0000256" key="2">
    <source>
        <dbReference type="ARBA" id="ARBA00007191"/>
    </source>
</evidence>
<dbReference type="GO" id="GO:0005737">
    <property type="term" value="C:cytoplasm"/>
    <property type="evidence" value="ECO:0000318"/>
    <property type="project" value="GO_Central"/>
</dbReference>
<evidence type="ECO:0000256" key="3">
    <source>
        <dbReference type="ARBA" id="ARBA00022448"/>
    </source>
</evidence>
<dbReference type="OMA" id="NNSTIEY"/>
<evidence type="ECO:0000256" key="7">
    <source>
        <dbReference type="ARBA" id="ARBA00023175"/>
    </source>
</evidence>
<reference evidence="11 12" key="1">
    <citation type="journal article" date="2007" name="Science">
        <title>Genomic minimalism in the early diverging intestinal parasite Giardia lamblia.</title>
        <authorList>
            <person name="Morrison H.G."/>
            <person name="McArthur A.G."/>
            <person name="Gillin F.D."/>
            <person name="Aley S.B."/>
            <person name="Adam R.D."/>
            <person name="Olsen G.J."/>
            <person name="Best A.A."/>
            <person name="Cande W.Z."/>
            <person name="Chen F."/>
            <person name="Cipriano M.J."/>
            <person name="Davids B.J."/>
            <person name="Dawson S.C."/>
            <person name="Elmendorf H.G."/>
            <person name="Hehl A.B."/>
            <person name="Holder M.E."/>
            <person name="Huse S.M."/>
            <person name="Kim U.U."/>
            <person name="Lasek-Nesselquist E."/>
            <person name="Manning G."/>
            <person name="Nigam A."/>
            <person name="Nixon J.E."/>
            <person name="Palm D."/>
            <person name="Passamaneck N.E."/>
            <person name="Prabhu A."/>
            <person name="Reich C.I."/>
            <person name="Reiner D.S."/>
            <person name="Samuelson J."/>
            <person name="Svard S.G."/>
            <person name="Sogin M.L."/>
        </authorList>
    </citation>
    <scope>NUCLEOTIDE SEQUENCE [LARGE SCALE GENOMIC DNA]</scope>
    <source>
        <strain evidence="11 12">WB C6</strain>
    </source>
</reference>
<gene>
    <name evidence="11" type="ORF">GL50803_0015124</name>
</gene>
<comment type="similarity">
    <text evidence="2 10">Belongs to the GAMAD family.</text>
</comment>
<dbReference type="Pfam" id="PF03259">
    <property type="entry name" value="Robl_LC7"/>
    <property type="match status" value="1"/>
</dbReference>
<dbReference type="STRING" id="184922.A8BDA9"/>
<keyword evidence="8 10" id="KW-0206">Cytoskeleton</keyword>
<dbReference type="SMR" id="A8BDA9"/>
<evidence type="ECO:0000256" key="5">
    <source>
        <dbReference type="ARBA" id="ARBA00022701"/>
    </source>
</evidence>
<evidence type="ECO:0000256" key="9">
    <source>
        <dbReference type="ARBA" id="ARBA00025362"/>
    </source>
</evidence>
<keyword evidence="12" id="KW-1185">Reference proteome</keyword>
<keyword evidence="5 10" id="KW-0493">Microtubule</keyword>
<dbReference type="PANTHER" id="PTHR10779">
    <property type="entry name" value="DYNEIN LIGHT CHAIN ROADBLOCK"/>
    <property type="match status" value="1"/>
</dbReference>
<dbReference type="SMART" id="SM00960">
    <property type="entry name" value="Robl_LC7"/>
    <property type="match status" value="1"/>
</dbReference>
<comment type="subcellular location">
    <subcellularLocation>
        <location evidence="1 10">Cytoplasm</location>
        <location evidence="1 10">Cytoskeleton</location>
    </subcellularLocation>
</comment>
<organism evidence="11 12">
    <name type="scientific">Giardia intestinalis (strain ATCC 50803 / WB clone C6)</name>
    <name type="common">Giardia lamblia</name>
    <dbReference type="NCBI Taxonomy" id="184922"/>
    <lineage>
        <taxon>Eukaryota</taxon>
        <taxon>Metamonada</taxon>
        <taxon>Diplomonadida</taxon>
        <taxon>Hexamitidae</taxon>
        <taxon>Giardiinae</taxon>
        <taxon>Giardia</taxon>
    </lineage>
</organism>
<proteinExistence type="inferred from homology"/>
<evidence type="ECO:0000313" key="12">
    <source>
        <dbReference type="Proteomes" id="UP000001548"/>
    </source>
</evidence>
<dbReference type="InterPro" id="IPR004942">
    <property type="entry name" value="Roadblock/LAMTOR2_dom"/>
</dbReference>
<dbReference type="RefSeq" id="XP_001707752.1">
    <property type="nucleotide sequence ID" value="XM_001707700.1"/>
</dbReference>
<dbReference type="InterPro" id="IPR016561">
    <property type="entry name" value="DYNLRB1/2"/>
</dbReference>
<keyword evidence="6 10" id="KW-0243">Dynein</keyword>
<dbReference type="Proteomes" id="UP000001548">
    <property type="component" value="Unassembled WGS sequence"/>
</dbReference>
<sequence length="100" mass="11342">MNDVEATIKRISTHPGVQGLLVLMDDGTVIRSTFDDEMTARYVKLVSSYTVLSRSAIRDIDPTNELNYVRIRSDKREIICIPEGKYFIIAVTSMDAEFKP</sequence>
<keyword evidence="7 10" id="KW-0505">Motor protein</keyword>
<dbReference type="GO" id="GO:0007018">
    <property type="term" value="P:microtubule-based movement"/>
    <property type="evidence" value="ECO:0000318"/>
    <property type="project" value="GO_Central"/>
</dbReference>
<dbReference type="PIRSF" id="PIRSF009998">
    <property type="entry name" value="DLC7"/>
    <property type="match status" value="1"/>
</dbReference>
<protein>
    <recommendedName>
        <fullName evidence="10">Dynein light chain roadblock</fullName>
    </recommendedName>
</protein>
<comment type="caution">
    <text evidence="11">The sequence shown here is derived from an EMBL/GenBank/DDBJ whole genome shotgun (WGS) entry which is preliminary data.</text>
</comment>
<dbReference type="AlphaFoldDB" id="A8BDA9"/>
<dbReference type="GO" id="GO:0005868">
    <property type="term" value="C:cytoplasmic dynein complex"/>
    <property type="evidence" value="ECO:0000318"/>
    <property type="project" value="GO_Central"/>
</dbReference>
<comment type="function">
    <text evidence="9">Acts as one of several non-catalytic accessory components of the cytoplasmic dynein 1 complex that are thought to be involved in linking dynein to cargos and to adapter proteins that regulate dynein function. Cytoplasmic dynein 1 acts as a motor for the intracellular retrograde motility of vesicles and organelles along microtubules.</text>
</comment>
<dbReference type="GO" id="GO:0005874">
    <property type="term" value="C:microtubule"/>
    <property type="evidence" value="ECO:0007669"/>
    <property type="project" value="UniProtKB-UniRule"/>
</dbReference>
<evidence type="ECO:0000256" key="10">
    <source>
        <dbReference type="PIRNR" id="PIRNR009998"/>
    </source>
</evidence>
<evidence type="ECO:0000256" key="1">
    <source>
        <dbReference type="ARBA" id="ARBA00004245"/>
    </source>
</evidence>
<evidence type="ECO:0000256" key="4">
    <source>
        <dbReference type="ARBA" id="ARBA00022490"/>
    </source>
</evidence>